<keyword evidence="1" id="KW-0472">Membrane</keyword>
<accession>A0A559IWZ2</accession>
<name>A0A559IWZ2_9BACL</name>
<reference evidence="2 3" key="1">
    <citation type="submission" date="2019-07" db="EMBL/GenBank/DDBJ databases">
        <authorList>
            <person name="Kim J."/>
        </authorList>
    </citation>
    <scope>NUCLEOTIDE SEQUENCE [LARGE SCALE GENOMIC DNA]</scope>
    <source>
        <strain evidence="2 3">N4</strain>
    </source>
</reference>
<proteinExistence type="predicted"/>
<comment type="caution">
    <text evidence="2">The sequence shown here is derived from an EMBL/GenBank/DDBJ whole genome shotgun (WGS) entry which is preliminary data.</text>
</comment>
<dbReference type="PANTHER" id="PTHR36832">
    <property type="entry name" value="SLR1174 PROTEIN-RELATED"/>
    <property type="match status" value="1"/>
</dbReference>
<dbReference type="AlphaFoldDB" id="A0A559IWZ2"/>
<dbReference type="InterPro" id="IPR010390">
    <property type="entry name" value="ABC-2_transporter-like"/>
</dbReference>
<dbReference type="EMBL" id="VNJK01000001">
    <property type="protein sequence ID" value="TVX92154.1"/>
    <property type="molecule type" value="Genomic_DNA"/>
</dbReference>
<evidence type="ECO:0000313" key="2">
    <source>
        <dbReference type="EMBL" id="TVX92154.1"/>
    </source>
</evidence>
<evidence type="ECO:0000313" key="3">
    <source>
        <dbReference type="Proteomes" id="UP000318102"/>
    </source>
</evidence>
<feature type="transmembrane region" description="Helical" evidence="1">
    <location>
        <begin position="172"/>
        <end position="200"/>
    </location>
</feature>
<feature type="transmembrane region" description="Helical" evidence="1">
    <location>
        <begin position="212"/>
        <end position="239"/>
    </location>
</feature>
<dbReference type="Pfam" id="PF06182">
    <property type="entry name" value="ABC2_membrane_6"/>
    <property type="match status" value="1"/>
</dbReference>
<dbReference type="Proteomes" id="UP000318102">
    <property type="component" value="Unassembled WGS sequence"/>
</dbReference>
<keyword evidence="1" id="KW-0812">Transmembrane</keyword>
<feature type="transmembrane region" description="Helical" evidence="1">
    <location>
        <begin position="55"/>
        <end position="75"/>
    </location>
</feature>
<keyword evidence="1" id="KW-1133">Transmembrane helix</keyword>
<organism evidence="2 3">
    <name type="scientific">Paenibacillus agilis</name>
    <dbReference type="NCBI Taxonomy" id="3020863"/>
    <lineage>
        <taxon>Bacteria</taxon>
        <taxon>Bacillati</taxon>
        <taxon>Bacillota</taxon>
        <taxon>Bacilli</taxon>
        <taxon>Bacillales</taxon>
        <taxon>Paenibacillaceae</taxon>
        <taxon>Paenibacillus</taxon>
    </lineage>
</organism>
<protein>
    <recommendedName>
        <fullName evidence="4">ABC transporter permease</fullName>
    </recommendedName>
</protein>
<feature type="transmembrane region" description="Helical" evidence="1">
    <location>
        <begin position="148"/>
        <end position="166"/>
    </location>
</feature>
<feature type="transmembrane region" description="Helical" evidence="1">
    <location>
        <begin position="259"/>
        <end position="281"/>
    </location>
</feature>
<dbReference type="PANTHER" id="PTHR36832:SF1">
    <property type="entry name" value="SLR1174 PROTEIN"/>
    <property type="match status" value="1"/>
</dbReference>
<dbReference type="OrthoDB" id="2959485at2"/>
<keyword evidence="3" id="KW-1185">Reference proteome</keyword>
<sequence length="293" mass="34060">MRLLIFRSAEQIWKVSSSKCIKREKGMTSMKSYIRIFHKTISTSFVYRSNFYMPMLAYFVFVFLQFSLWSAVFAVNEPKGTTMSQMMTYIFIGMMIRFLTTASASDQLSQEIREGKIELMLIRPYNLFLFFLAKQLAQIVVDFITKGLPLLGISLLFLSPFIQIPYNLSNWLYFGFCCMNAVLIAFCMDYIIGLMAFWIIETWQLRFLVQDIGNVFSGVFIPLWFFSDTFLWIANLLPYPYLYFYPINVLLGNVDHASFLPQALIGLSWSIGLVGVIMIMWHFCKSRIVIQGG</sequence>
<feature type="transmembrane region" description="Helical" evidence="1">
    <location>
        <begin position="87"/>
        <end position="105"/>
    </location>
</feature>
<evidence type="ECO:0008006" key="4">
    <source>
        <dbReference type="Google" id="ProtNLM"/>
    </source>
</evidence>
<evidence type="ECO:0000256" key="1">
    <source>
        <dbReference type="SAM" id="Phobius"/>
    </source>
</evidence>
<gene>
    <name evidence="2" type="ORF">FPZ44_03240</name>
</gene>